<dbReference type="EMBL" id="KB445581">
    <property type="protein sequence ID" value="EMD88027.1"/>
    <property type="molecule type" value="Genomic_DNA"/>
</dbReference>
<evidence type="ECO:0000313" key="1">
    <source>
        <dbReference type="EMBL" id="EMD84711.1"/>
    </source>
</evidence>
<protein>
    <submittedName>
        <fullName evidence="1">Uncharacterized protein</fullName>
    </submittedName>
</protein>
<dbReference type="HOGENOM" id="CLU_2855800_0_0_1"/>
<evidence type="ECO:0000313" key="2">
    <source>
        <dbReference type="EMBL" id="EMD88027.1"/>
    </source>
</evidence>
<organism evidence="1 3">
    <name type="scientific">Cochliobolus heterostrophus (strain C5 / ATCC 48332 / race O)</name>
    <name type="common">Southern corn leaf blight fungus</name>
    <name type="synonym">Bipolaris maydis</name>
    <dbReference type="NCBI Taxonomy" id="701091"/>
    <lineage>
        <taxon>Eukaryota</taxon>
        <taxon>Fungi</taxon>
        <taxon>Dikarya</taxon>
        <taxon>Ascomycota</taxon>
        <taxon>Pezizomycotina</taxon>
        <taxon>Dothideomycetes</taxon>
        <taxon>Pleosporomycetidae</taxon>
        <taxon>Pleosporales</taxon>
        <taxon>Pleosporineae</taxon>
        <taxon>Pleosporaceae</taxon>
        <taxon>Bipolaris</taxon>
    </lineage>
</organism>
<keyword evidence="3" id="KW-1185">Reference proteome</keyword>
<accession>M2TSD0</accession>
<reference evidence="3" key="3">
    <citation type="journal article" date="2013" name="PLoS Genet.">
        <title>Comparative genome structure, secondary metabolite, and effector coding capacity across Cochliobolus pathogens.</title>
        <authorList>
            <person name="Condon B.J."/>
            <person name="Leng Y."/>
            <person name="Wu D."/>
            <person name="Bushley K.E."/>
            <person name="Ohm R.A."/>
            <person name="Otillar R."/>
            <person name="Martin J."/>
            <person name="Schackwitz W."/>
            <person name="Grimwood J."/>
            <person name="MohdZainudin N."/>
            <person name="Xue C."/>
            <person name="Wang R."/>
            <person name="Manning V.A."/>
            <person name="Dhillon B."/>
            <person name="Tu Z.J."/>
            <person name="Steffenson B.J."/>
            <person name="Salamov A."/>
            <person name="Sun H."/>
            <person name="Lowry S."/>
            <person name="LaButti K."/>
            <person name="Han J."/>
            <person name="Copeland A."/>
            <person name="Lindquist E."/>
            <person name="Barry K."/>
            <person name="Schmutz J."/>
            <person name="Baker S.E."/>
            <person name="Ciuffetti L.M."/>
            <person name="Grigoriev I.V."/>
            <person name="Zhong S."/>
            <person name="Turgeon B.G."/>
        </authorList>
    </citation>
    <scope>NUCLEOTIDE SEQUENCE [LARGE SCALE GENOMIC DNA]</scope>
    <source>
        <strain evidence="3">C5 / ATCC 48332 / race O</strain>
    </source>
</reference>
<evidence type="ECO:0000313" key="3">
    <source>
        <dbReference type="Proteomes" id="UP000016936"/>
    </source>
</evidence>
<dbReference type="EMBL" id="KB445626">
    <property type="protein sequence ID" value="EMD84711.1"/>
    <property type="molecule type" value="Genomic_DNA"/>
</dbReference>
<dbReference type="Proteomes" id="UP000016936">
    <property type="component" value="Unassembled WGS sequence"/>
</dbReference>
<dbReference type="AlphaFoldDB" id="M2TSD0"/>
<proteinExistence type="predicted"/>
<sequence>MVAIRTHCAKRSCAHIFAISYLIKGTNPSQLNPHYHVELRFVATVASISPRRAEFTTPTTNQDYHR</sequence>
<name>M2TSD0_COCH5</name>
<reference evidence="1" key="2">
    <citation type="submission" date="2012-06" db="EMBL/GenBank/DDBJ databases">
        <title>Comparative genome structure, secondary metabolite and effector coding capacity across Cochliobolus pathogens.</title>
        <authorList>
            <consortium name="US DOE Joint Genome Institute (JGI-PGF)"/>
            <person name="Condon B.J."/>
            <person name="Leng Y."/>
            <person name="Wu D."/>
            <person name="Bushley K.E."/>
            <person name="Ohm R.A."/>
            <person name="Otillar R."/>
            <person name="Martin J."/>
            <person name="Schackwitz W."/>
            <person name="Grimwood J."/>
            <person name="MohdZainudin N."/>
            <person name="Xue C."/>
            <person name="Wang R."/>
            <person name="Dhillon B."/>
            <person name="Tu Z.J."/>
            <person name="Steffenson B.J."/>
            <person name="Salamov A."/>
            <person name="Sun H."/>
            <person name="Lowry S."/>
            <person name="LaButti K."/>
            <person name="Han J."/>
            <person name="Copeland A."/>
            <person name="Lindquist E."/>
            <person name="Lucas S."/>
            <person name="Barry K."/>
            <person name="Schmutz J."/>
            <person name="Baker S."/>
            <person name="Grigoriev I.V."/>
            <person name="Zhong S."/>
            <person name="Turgeon B.G."/>
        </authorList>
    </citation>
    <scope>NUCLEOTIDE SEQUENCE</scope>
    <source>
        <strain evidence="1">C5</strain>
    </source>
</reference>
<feature type="non-terminal residue" evidence="1">
    <location>
        <position position="66"/>
    </location>
</feature>
<gene>
    <name evidence="2" type="ORF">COCHEDRAFT_1023283</name>
    <name evidence="1" type="ORF">COCHEDRAFT_1024867</name>
</gene>
<reference evidence="1 3" key="1">
    <citation type="journal article" date="2012" name="PLoS Pathog.">
        <title>Diverse lifestyles and strategies of plant pathogenesis encoded in the genomes of eighteen Dothideomycetes fungi.</title>
        <authorList>
            <person name="Ohm R.A."/>
            <person name="Feau N."/>
            <person name="Henrissat B."/>
            <person name="Schoch C.L."/>
            <person name="Horwitz B.A."/>
            <person name="Barry K.W."/>
            <person name="Condon B.J."/>
            <person name="Copeland A.C."/>
            <person name="Dhillon B."/>
            <person name="Glaser F."/>
            <person name="Hesse C.N."/>
            <person name="Kosti I."/>
            <person name="LaButti K."/>
            <person name="Lindquist E.A."/>
            <person name="Lucas S."/>
            <person name="Salamov A.A."/>
            <person name="Bradshaw R.E."/>
            <person name="Ciuffetti L."/>
            <person name="Hamelin R.C."/>
            <person name="Kema G.H.J."/>
            <person name="Lawrence C."/>
            <person name="Scott J.A."/>
            <person name="Spatafora J.W."/>
            <person name="Turgeon B.G."/>
            <person name="de Wit P.J.G.M."/>
            <person name="Zhong S."/>
            <person name="Goodwin S.B."/>
            <person name="Grigoriev I.V."/>
        </authorList>
    </citation>
    <scope>NUCLEOTIDE SEQUENCE [LARGE SCALE GENOMIC DNA]</scope>
    <source>
        <strain evidence="1">C5</strain>
        <strain evidence="3">C5 / ATCC 48332 / race O</strain>
    </source>
</reference>